<evidence type="ECO:0000313" key="2">
    <source>
        <dbReference type="EMBL" id="KRL04951.1"/>
    </source>
</evidence>
<proteinExistence type="predicted"/>
<dbReference type="RefSeq" id="WP_057896047.1">
    <property type="nucleotide sequence ID" value="NZ_AZEH01000037.1"/>
</dbReference>
<reference evidence="2 3" key="1">
    <citation type="journal article" date="2015" name="Genome Announc.">
        <title>Expanding the biotechnology potential of lactobacilli through comparative genomics of 213 strains and associated genera.</title>
        <authorList>
            <person name="Sun Z."/>
            <person name="Harris H.M."/>
            <person name="McCann A."/>
            <person name="Guo C."/>
            <person name="Argimon S."/>
            <person name="Zhang W."/>
            <person name="Yang X."/>
            <person name="Jeffery I.B."/>
            <person name="Cooney J.C."/>
            <person name="Kagawa T.F."/>
            <person name="Liu W."/>
            <person name="Song Y."/>
            <person name="Salvetti E."/>
            <person name="Wrobel A."/>
            <person name="Rasinkangas P."/>
            <person name="Parkhill J."/>
            <person name="Rea M.C."/>
            <person name="O'Sullivan O."/>
            <person name="Ritari J."/>
            <person name="Douillard F.P."/>
            <person name="Paul Ross R."/>
            <person name="Yang R."/>
            <person name="Briner A.E."/>
            <person name="Felis G.E."/>
            <person name="de Vos W.M."/>
            <person name="Barrangou R."/>
            <person name="Klaenhammer T.R."/>
            <person name="Caufield P.W."/>
            <person name="Cui Y."/>
            <person name="Zhang H."/>
            <person name="O'Toole P.W."/>
        </authorList>
    </citation>
    <scope>NUCLEOTIDE SEQUENCE [LARGE SCALE GENOMIC DNA]</scope>
    <source>
        <strain evidence="2 3">DSM 19972</strain>
    </source>
</reference>
<dbReference type="STRING" id="1423777.FD46_GL001175"/>
<sequence>MSNKLDILHDYQAAVERITELDRVCEEISQRNRGRHLLDAYDEKKRRAEAERDRLEDILEAMAAAED</sequence>
<name>A0A0R1M9N8_9LACO</name>
<comment type="caution">
    <text evidence="2">The sequence shown here is derived from an EMBL/GenBank/DDBJ whole genome shotgun (WGS) entry which is preliminary data.</text>
</comment>
<evidence type="ECO:0000313" key="3">
    <source>
        <dbReference type="Proteomes" id="UP000051686"/>
    </source>
</evidence>
<dbReference type="OrthoDB" id="2302022at2"/>
<dbReference type="Proteomes" id="UP000051686">
    <property type="component" value="Unassembled WGS sequence"/>
</dbReference>
<dbReference type="PATRIC" id="fig|1423777.3.peg.1215"/>
<accession>A0A0R1M9N8</accession>
<dbReference type="AlphaFoldDB" id="A0A0R1M9N8"/>
<protein>
    <submittedName>
        <fullName evidence="2">Uncharacterized protein</fullName>
    </submittedName>
</protein>
<dbReference type="EMBL" id="AZEH01000037">
    <property type="protein sequence ID" value="KRL04951.1"/>
    <property type="molecule type" value="Genomic_DNA"/>
</dbReference>
<keyword evidence="3" id="KW-1185">Reference proteome</keyword>
<keyword evidence="1" id="KW-0175">Coiled coil</keyword>
<organism evidence="2 3">
    <name type="scientific">Liquorilactobacillus oeni DSM 19972</name>
    <dbReference type="NCBI Taxonomy" id="1423777"/>
    <lineage>
        <taxon>Bacteria</taxon>
        <taxon>Bacillati</taxon>
        <taxon>Bacillota</taxon>
        <taxon>Bacilli</taxon>
        <taxon>Lactobacillales</taxon>
        <taxon>Lactobacillaceae</taxon>
        <taxon>Liquorilactobacillus</taxon>
    </lineage>
</organism>
<evidence type="ECO:0000256" key="1">
    <source>
        <dbReference type="SAM" id="Coils"/>
    </source>
</evidence>
<feature type="coiled-coil region" evidence="1">
    <location>
        <begin position="38"/>
        <end position="65"/>
    </location>
</feature>
<gene>
    <name evidence="2" type="ORF">FD46_GL001175</name>
</gene>